<sequence length="314" mass="34399">MVHAAGAPVFYDHAYLDAYEQSPLTEIDAFAYLAVKRGEQTVAVAPVYLQTAADPLGLLYKAYPEASGQPALLSHTWHCYDAHVPSTIGVDVVPTVINAMLRTATLFRAQWCGFVNVRRGSELGQELRANGLPARHLIDRWAADLTGVTDYDHYLARLGERARANLRRNERRSGEAGVTTEVLPVSAAALDEITPLCDRTAIRFDNGGFYPEGTFAKFVAALGDRAHVIEVRQRGRLVAVGVCLTDATRFHTWTCGVDYAVEGNYSPYGVLFAESVRLAIKLGKPVLEGGRSNTVFKQRHGLSPHHLDAVLLRA</sequence>
<evidence type="ECO:0000313" key="3">
    <source>
        <dbReference type="Proteomes" id="UP000093053"/>
    </source>
</evidence>
<dbReference type="AlphaFoldDB" id="A0A1B2HP18"/>
<dbReference type="Gene3D" id="3.40.630.30">
    <property type="match status" value="1"/>
</dbReference>
<accession>A0A1B2HP18</accession>
<reference evidence="2 3" key="1">
    <citation type="submission" date="2016-07" db="EMBL/GenBank/DDBJ databases">
        <title>Complete genome sequence of the Lentzea guizhouensis DHS C013.</title>
        <authorList>
            <person name="Cao C."/>
        </authorList>
    </citation>
    <scope>NUCLEOTIDE SEQUENCE [LARGE SCALE GENOMIC DNA]</scope>
    <source>
        <strain evidence="2 3">DHS C013</strain>
    </source>
</reference>
<feature type="domain" description="BioF2-like acetyltransferase" evidence="1">
    <location>
        <begin position="161"/>
        <end position="298"/>
    </location>
</feature>
<proteinExistence type="predicted"/>
<dbReference type="EMBL" id="CP016793">
    <property type="protein sequence ID" value="ANZ39456.1"/>
    <property type="molecule type" value="Genomic_DNA"/>
</dbReference>
<dbReference type="KEGG" id="led:BBK82_28805"/>
<gene>
    <name evidence="2" type="ORF">BBK82_28805</name>
</gene>
<evidence type="ECO:0000259" key="1">
    <source>
        <dbReference type="Pfam" id="PF13480"/>
    </source>
</evidence>
<organism evidence="2 3">
    <name type="scientific">Lentzea guizhouensis</name>
    <dbReference type="NCBI Taxonomy" id="1586287"/>
    <lineage>
        <taxon>Bacteria</taxon>
        <taxon>Bacillati</taxon>
        <taxon>Actinomycetota</taxon>
        <taxon>Actinomycetes</taxon>
        <taxon>Pseudonocardiales</taxon>
        <taxon>Pseudonocardiaceae</taxon>
        <taxon>Lentzea</taxon>
    </lineage>
</organism>
<name>A0A1B2HP18_9PSEU</name>
<dbReference type="Proteomes" id="UP000093053">
    <property type="component" value="Chromosome"/>
</dbReference>
<protein>
    <recommendedName>
        <fullName evidence="1">BioF2-like acetyltransferase domain-containing protein</fullName>
    </recommendedName>
</protein>
<dbReference type="SUPFAM" id="SSF55729">
    <property type="entry name" value="Acyl-CoA N-acyltransferases (Nat)"/>
    <property type="match status" value="1"/>
</dbReference>
<evidence type="ECO:0000313" key="2">
    <source>
        <dbReference type="EMBL" id="ANZ39456.1"/>
    </source>
</evidence>
<dbReference type="Pfam" id="PF13480">
    <property type="entry name" value="Acetyltransf_6"/>
    <property type="match status" value="1"/>
</dbReference>
<dbReference type="STRING" id="1586287.BBK82_28805"/>
<keyword evidence="3" id="KW-1185">Reference proteome</keyword>
<dbReference type="InterPro" id="IPR016181">
    <property type="entry name" value="Acyl_CoA_acyltransferase"/>
</dbReference>
<dbReference type="InterPro" id="IPR038740">
    <property type="entry name" value="BioF2-like_GNAT_dom"/>
</dbReference>